<sequence length="96" mass="10220">MLPSSEKTLLKLSVTVFGVGGGGGGGASGQTEGQCLLTLQRLETTAFAICWFFWSGLATGIEDTSSSYCLQAVVSDCTVHRRPVHLKVHNLIDQAY</sequence>
<protein>
    <recommendedName>
        <fullName evidence="3">Secreted protein</fullName>
    </recommendedName>
</protein>
<name>A0ABR3KM97_TRISP</name>
<dbReference type="EMBL" id="JBEUSY010000251">
    <property type="protein sequence ID" value="KAL1241517.1"/>
    <property type="molecule type" value="Genomic_DNA"/>
</dbReference>
<gene>
    <name evidence="1" type="ORF">TSPI_10311</name>
</gene>
<evidence type="ECO:0000313" key="1">
    <source>
        <dbReference type="EMBL" id="KAL1241517.1"/>
    </source>
</evidence>
<evidence type="ECO:0000313" key="2">
    <source>
        <dbReference type="Proteomes" id="UP001558632"/>
    </source>
</evidence>
<dbReference type="Proteomes" id="UP001558632">
    <property type="component" value="Unassembled WGS sequence"/>
</dbReference>
<evidence type="ECO:0008006" key="3">
    <source>
        <dbReference type="Google" id="ProtNLM"/>
    </source>
</evidence>
<comment type="caution">
    <text evidence="1">The sequence shown here is derived from an EMBL/GenBank/DDBJ whole genome shotgun (WGS) entry which is preliminary data.</text>
</comment>
<accession>A0ABR3KM97</accession>
<keyword evidence="2" id="KW-1185">Reference proteome</keyword>
<proteinExistence type="predicted"/>
<reference evidence="1 2" key="1">
    <citation type="submission" date="2024-07" db="EMBL/GenBank/DDBJ databases">
        <title>Enhanced genomic and transcriptomic resources for Trichinella pseudospiralis and T. spiralis underpin the discovery of pronounced molecular differences between stages and species.</title>
        <authorList>
            <person name="Pasi K.K."/>
            <person name="La Rosa G."/>
            <person name="Gomez-Morales M.A."/>
            <person name="Tosini F."/>
            <person name="Sumanam S."/>
            <person name="Young N.D."/>
            <person name="Chang B.C."/>
            <person name="Robin G.B."/>
        </authorList>
    </citation>
    <scope>NUCLEOTIDE SEQUENCE [LARGE SCALE GENOMIC DNA]</scope>
    <source>
        <strain evidence="1">ISS534</strain>
    </source>
</reference>
<organism evidence="1 2">
    <name type="scientific">Trichinella spiralis</name>
    <name type="common">Trichina worm</name>
    <dbReference type="NCBI Taxonomy" id="6334"/>
    <lineage>
        <taxon>Eukaryota</taxon>
        <taxon>Metazoa</taxon>
        <taxon>Ecdysozoa</taxon>
        <taxon>Nematoda</taxon>
        <taxon>Enoplea</taxon>
        <taxon>Dorylaimia</taxon>
        <taxon>Trichinellida</taxon>
        <taxon>Trichinellidae</taxon>
        <taxon>Trichinella</taxon>
    </lineage>
</organism>